<feature type="repeat" description="WD" evidence="3">
    <location>
        <begin position="266"/>
        <end position="303"/>
    </location>
</feature>
<evidence type="ECO:0000313" key="4">
    <source>
        <dbReference type="EMBL" id="MFH6984805.1"/>
    </source>
</evidence>
<keyword evidence="5" id="KW-1185">Reference proteome</keyword>
<organism evidence="4 5">
    <name type="scientific">Marinoscillum luteum</name>
    <dbReference type="NCBI Taxonomy" id="861051"/>
    <lineage>
        <taxon>Bacteria</taxon>
        <taxon>Pseudomonadati</taxon>
        <taxon>Bacteroidota</taxon>
        <taxon>Cytophagia</taxon>
        <taxon>Cytophagales</taxon>
        <taxon>Reichenbachiellaceae</taxon>
        <taxon>Marinoscillum</taxon>
    </lineage>
</organism>
<dbReference type="PROSITE" id="PS50294">
    <property type="entry name" value="WD_REPEATS_REGION"/>
    <property type="match status" value="3"/>
</dbReference>
<reference evidence="4 5" key="1">
    <citation type="journal article" date="2013" name="Int. J. Syst. Evol. Microbiol.">
        <title>Marinoscillum luteum sp. nov., isolated from marine sediment.</title>
        <authorList>
            <person name="Cha I.T."/>
            <person name="Park S.J."/>
            <person name="Kim S.J."/>
            <person name="Kim J.G."/>
            <person name="Jung M.Y."/>
            <person name="Shin K.S."/>
            <person name="Kwon K.K."/>
            <person name="Yang S.H."/>
            <person name="Seo Y.S."/>
            <person name="Rhee S.K."/>
        </authorList>
    </citation>
    <scope>NUCLEOTIDE SEQUENCE [LARGE SCALE GENOMIC DNA]</scope>
    <source>
        <strain evidence="4 5">KCTC 23939</strain>
    </source>
</reference>
<name>A0ABW7NB06_9BACT</name>
<sequence length="303" mass="34228">MSSIQVKKQHTLTGHKDSLYTLCAYTDSAFFSAGGDGMVVLWDLKSPDTGKMIVKVPASVYGMSYNKERDILVVGQNFSGIHLVDVNTKKEIGSLALTTKAIFDIQTTSEAIFVATGEGEVFKIDWDLQILASKKLSVESARSIAVSAERKEMAVGFSDHHIRIFDTESLQLKKEFKAHEISVFSVRYHPQLPVLMSASRDARFKLWDLDNDYKMVEEVVGHMYAINHIEFGESGKYFVTCSMDKSIKVWDATEFKLLKVIDKARHAGHATSVNKLLWMNYRNWLVSCSDDRTISVWEVLSEH</sequence>
<gene>
    <name evidence="4" type="ORF">ACHKAR_15220</name>
</gene>
<dbReference type="InterPro" id="IPR001680">
    <property type="entry name" value="WD40_rpt"/>
</dbReference>
<keyword evidence="2" id="KW-0677">Repeat</keyword>
<dbReference type="SMART" id="SM00320">
    <property type="entry name" value="WD40"/>
    <property type="match status" value="5"/>
</dbReference>
<dbReference type="InterPro" id="IPR015943">
    <property type="entry name" value="WD40/YVTN_repeat-like_dom_sf"/>
</dbReference>
<dbReference type="Pfam" id="PF00400">
    <property type="entry name" value="WD40"/>
    <property type="match status" value="4"/>
</dbReference>
<dbReference type="Proteomes" id="UP001610063">
    <property type="component" value="Unassembled WGS sequence"/>
</dbReference>
<evidence type="ECO:0000256" key="1">
    <source>
        <dbReference type="ARBA" id="ARBA00022574"/>
    </source>
</evidence>
<feature type="repeat" description="WD" evidence="3">
    <location>
        <begin position="12"/>
        <end position="52"/>
    </location>
</feature>
<keyword evidence="1 3" id="KW-0853">WD repeat</keyword>
<dbReference type="PANTHER" id="PTHR19848:SF8">
    <property type="entry name" value="F-BOX AND WD REPEAT DOMAIN CONTAINING 7"/>
    <property type="match status" value="1"/>
</dbReference>
<protein>
    <submittedName>
        <fullName evidence="4">WD40 repeat domain-containing protein</fullName>
    </submittedName>
</protein>
<evidence type="ECO:0000256" key="3">
    <source>
        <dbReference type="PROSITE-ProRule" id="PRU00221"/>
    </source>
</evidence>
<dbReference type="PROSITE" id="PS00678">
    <property type="entry name" value="WD_REPEATS_1"/>
    <property type="match status" value="1"/>
</dbReference>
<dbReference type="EMBL" id="JBIPKE010000019">
    <property type="protein sequence ID" value="MFH6984805.1"/>
    <property type="molecule type" value="Genomic_DNA"/>
</dbReference>
<comment type="caution">
    <text evidence="4">The sequence shown here is derived from an EMBL/GenBank/DDBJ whole genome shotgun (WGS) entry which is preliminary data.</text>
</comment>
<evidence type="ECO:0000256" key="2">
    <source>
        <dbReference type="ARBA" id="ARBA00022737"/>
    </source>
</evidence>
<feature type="repeat" description="WD" evidence="3">
    <location>
        <begin position="176"/>
        <end position="217"/>
    </location>
</feature>
<proteinExistence type="predicted"/>
<dbReference type="PROSITE" id="PS50082">
    <property type="entry name" value="WD_REPEATS_2"/>
    <property type="match status" value="4"/>
</dbReference>
<dbReference type="PANTHER" id="PTHR19848">
    <property type="entry name" value="WD40 REPEAT PROTEIN"/>
    <property type="match status" value="1"/>
</dbReference>
<dbReference type="PRINTS" id="PR00320">
    <property type="entry name" value="GPROTEINBRPT"/>
</dbReference>
<dbReference type="InterPro" id="IPR036322">
    <property type="entry name" value="WD40_repeat_dom_sf"/>
</dbReference>
<accession>A0ABW7NB06</accession>
<dbReference type="Gene3D" id="2.130.10.10">
    <property type="entry name" value="YVTN repeat-like/Quinoprotein amine dehydrogenase"/>
    <property type="match status" value="2"/>
</dbReference>
<dbReference type="SUPFAM" id="SSF50978">
    <property type="entry name" value="WD40 repeat-like"/>
    <property type="match status" value="1"/>
</dbReference>
<dbReference type="RefSeq" id="WP_395418237.1">
    <property type="nucleotide sequence ID" value="NZ_JBIPKE010000019.1"/>
</dbReference>
<dbReference type="InterPro" id="IPR020472">
    <property type="entry name" value="WD40_PAC1"/>
</dbReference>
<dbReference type="InterPro" id="IPR019775">
    <property type="entry name" value="WD40_repeat_CS"/>
</dbReference>
<feature type="repeat" description="WD" evidence="3">
    <location>
        <begin position="219"/>
        <end position="260"/>
    </location>
</feature>
<evidence type="ECO:0000313" key="5">
    <source>
        <dbReference type="Proteomes" id="UP001610063"/>
    </source>
</evidence>